<keyword evidence="3" id="KW-1185">Reference proteome</keyword>
<sequence>MTLEGKEKSSDVQVKAELQGPATKGSELEKLEVNVGTLFKALKIFGIPRRVEVQREDGEMRVCSLNPSRIDSGQPVGKTLPVKKPDREESSQISQGLERTWEEPDLLDAGGKLDHKFSCFIGQLFSRSLFCDFPSLHEVSSI</sequence>
<accession>A0A133U4T1</accession>
<evidence type="ECO:0000313" key="2">
    <source>
        <dbReference type="EMBL" id="KXA89174.1"/>
    </source>
</evidence>
<comment type="caution">
    <text evidence="2">The sequence shown here is derived from an EMBL/GenBank/DDBJ whole genome shotgun (WGS) entry which is preliminary data.</text>
</comment>
<feature type="compositionally biased region" description="Basic and acidic residues" evidence="1">
    <location>
        <begin position="1"/>
        <end position="10"/>
    </location>
</feature>
<reference evidence="2 3" key="1">
    <citation type="journal article" date="2016" name="Sci. Rep.">
        <title>Metabolic traits of an uncultured archaeal lineage -MSBL1- from brine pools of the Red Sea.</title>
        <authorList>
            <person name="Mwirichia R."/>
            <person name="Alam I."/>
            <person name="Rashid M."/>
            <person name="Vinu M."/>
            <person name="Ba-Alawi W."/>
            <person name="Anthony Kamau A."/>
            <person name="Kamanda Ngugi D."/>
            <person name="Goker M."/>
            <person name="Klenk H.P."/>
            <person name="Bajic V."/>
            <person name="Stingl U."/>
        </authorList>
    </citation>
    <scope>NUCLEOTIDE SEQUENCE [LARGE SCALE GENOMIC DNA]</scope>
    <source>
        <strain evidence="2">SCGC-AAA259B11</strain>
    </source>
</reference>
<feature type="region of interest" description="Disordered" evidence="1">
    <location>
        <begin position="1"/>
        <end position="25"/>
    </location>
</feature>
<name>A0A133U4T1_9EURY</name>
<dbReference type="EMBL" id="LHXK01000051">
    <property type="protein sequence ID" value="KXA89174.1"/>
    <property type="molecule type" value="Genomic_DNA"/>
</dbReference>
<dbReference type="Proteomes" id="UP000070184">
    <property type="component" value="Unassembled WGS sequence"/>
</dbReference>
<organism evidence="2 3">
    <name type="scientific">candidate division MSBL1 archaeon SCGC-AAA259B11</name>
    <dbReference type="NCBI Taxonomy" id="1698260"/>
    <lineage>
        <taxon>Archaea</taxon>
        <taxon>Methanobacteriati</taxon>
        <taxon>Methanobacteriota</taxon>
        <taxon>candidate division MSBL1</taxon>
    </lineage>
</organism>
<evidence type="ECO:0000256" key="1">
    <source>
        <dbReference type="SAM" id="MobiDB-lite"/>
    </source>
</evidence>
<protein>
    <submittedName>
        <fullName evidence="2">Uncharacterized protein</fullName>
    </submittedName>
</protein>
<evidence type="ECO:0000313" key="3">
    <source>
        <dbReference type="Proteomes" id="UP000070184"/>
    </source>
</evidence>
<dbReference type="AlphaFoldDB" id="A0A133U4T1"/>
<gene>
    <name evidence="2" type="ORF">AKJ61_03410</name>
</gene>
<feature type="region of interest" description="Disordered" evidence="1">
    <location>
        <begin position="65"/>
        <end position="96"/>
    </location>
</feature>
<proteinExistence type="predicted"/>